<dbReference type="FunFam" id="4.10.1000.10:FF:000003">
    <property type="entry name" value="Zinc finger CCCH domain-containing protein"/>
    <property type="match status" value="1"/>
</dbReference>
<dbReference type="GO" id="GO:0003729">
    <property type="term" value="F:mRNA binding"/>
    <property type="evidence" value="ECO:0007669"/>
    <property type="project" value="InterPro"/>
</dbReference>
<feature type="zinc finger region" description="C3H1-type" evidence="5">
    <location>
        <begin position="66"/>
        <end position="94"/>
    </location>
</feature>
<dbReference type="AlphaFoldDB" id="A0A1R2BM16"/>
<dbReference type="InterPro" id="IPR045877">
    <property type="entry name" value="ZFP36-like"/>
</dbReference>
<dbReference type="PANTHER" id="PTHR12547">
    <property type="entry name" value="CCCH ZINC FINGER/TIS11-RELATED"/>
    <property type="match status" value="1"/>
</dbReference>
<feature type="zinc finger region" description="C3H1-type" evidence="5">
    <location>
        <begin position="32"/>
        <end position="59"/>
    </location>
</feature>
<reference evidence="7 8" key="1">
    <citation type="submission" date="2016-11" db="EMBL/GenBank/DDBJ databases">
        <title>The macronuclear genome of Stentor coeruleus: a giant cell with tiny introns.</title>
        <authorList>
            <person name="Slabodnick M."/>
            <person name="Ruby J.G."/>
            <person name="Reiff S.B."/>
            <person name="Swart E.C."/>
            <person name="Gosai S."/>
            <person name="Prabakaran S."/>
            <person name="Witkowska E."/>
            <person name="Larue G.E."/>
            <person name="Fisher S."/>
            <person name="Freeman R.M."/>
            <person name="Gunawardena J."/>
            <person name="Chu W."/>
            <person name="Stover N.A."/>
            <person name="Gregory B.D."/>
            <person name="Nowacki M."/>
            <person name="Derisi J."/>
            <person name="Roy S.W."/>
            <person name="Marshall W.F."/>
            <person name="Sood P."/>
        </authorList>
    </citation>
    <scope>NUCLEOTIDE SEQUENCE [LARGE SCALE GENOMIC DNA]</scope>
    <source>
        <strain evidence="7">WM001</strain>
    </source>
</reference>
<evidence type="ECO:0000313" key="8">
    <source>
        <dbReference type="Proteomes" id="UP000187209"/>
    </source>
</evidence>
<dbReference type="Gene3D" id="4.10.1000.10">
    <property type="entry name" value="Zinc finger, CCCH-type"/>
    <property type="match status" value="2"/>
</dbReference>
<name>A0A1R2BM16_9CILI</name>
<accession>A0A1R2BM16</accession>
<dbReference type="Pfam" id="PF00642">
    <property type="entry name" value="zf-CCCH"/>
    <property type="match status" value="2"/>
</dbReference>
<evidence type="ECO:0000313" key="7">
    <source>
        <dbReference type="EMBL" id="OMJ77869.1"/>
    </source>
</evidence>
<keyword evidence="3 5" id="KW-0863">Zinc-finger</keyword>
<dbReference type="GO" id="GO:0051252">
    <property type="term" value="P:regulation of RNA metabolic process"/>
    <property type="evidence" value="ECO:0007669"/>
    <property type="project" value="UniProtKB-ARBA"/>
</dbReference>
<evidence type="ECO:0000256" key="2">
    <source>
        <dbReference type="ARBA" id="ARBA00022737"/>
    </source>
</evidence>
<dbReference type="SUPFAM" id="SSF90229">
    <property type="entry name" value="CCCH zinc finger"/>
    <property type="match status" value="2"/>
</dbReference>
<comment type="caution">
    <text evidence="7">The sequence shown here is derived from an EMBL/GenBank/DDBJ whole genome shotgun (WGS) entry which is preliminary data.</text>
</comment>
<dbReference type="PANTHER" id="PTHR12547:SF18">
    <property type="entry name" value="PROTEIN TIS11"/>
    <property type="match status" value="1"/>
</dbReference>
<dbReference type="PROSITE" id="PS50103">
    <property type="entry name" value="ZF_C3H1"/>
    <property type="match status" value="2"/>
</dbReference>
<keyword evidence="8" id="KW-1185">Reference proteome</keyword>
<dbReference type="OrthoDB" id="312601at2759"/>
<dbReference type="GO" id="GO:0010468">
    <property type="term" value="P:regulation of gene expression"/>
    <property type="evidence" value="ECO:0007669"/>
    <property type="project" value="UniProtKB-ARBA"/>
</dbReference>
<sequence>MLFAERLYSKNQFQQETRKLKRNYKESFQNNKYKTEICKNWLAGQCKFGQNCIFAHGTEEKKIVIMQKTQPCISFTKDHYCPYGDKCQYKHDQVTKKRLPIFVAILAGNNEGYNN</sequence>
<protein>
    <recommendedName>
        <fullName evidence="6">C3H1-type domain-containing protein</fullName>
    </recommendedName>
</protein>
<evidence type="ECO:0000256" key="3">
    <source>
        <dbReference type="ARBA" id="ARBA00022771"/>
    </source>
</evidence>
<dbReference type="InterPro" id="IPR000571">
    <property type="entry name" value="Znf_CCCH"/>
</dbReference>
<keyword evidence="2" id="KW-0677">Repeat</keyword>
<dbReference type="SMART" id="SM00356">
    <property type="entry name" value="ZnF_C3H1"/>
    <property type="match status" value="2"/>
</dbReference>
<evidence type="ECO:0000256" key="1">
    <source>
        <dbReference type="ARBA" id="ARBA00022723"/>
    </source>
</evidence>
<dbReference type="EMBL" id="MPUH01000552">
    <property type="protein sequence ID" value="OMJ77869.1"/>
    <property type="molecule type" value="Genomic_DNA"/>
</dbReference>
<gene>
    <name evidence="7" type="ORF">SteCoe_22470</name>
</gene>
<organism evidence="7 8">
    <name type="scientific">Stentor coeruleus</name>
    <dbReference type="NCBI Taxonomy" id="5963"/>
    <lineage>
        <taxon>Eukaryota</taxon>
        <taxon>Sar</taxon>
        <taxon>Alveolata</taxon>
        <taxon>Ciliophora</taxon>
        <taxon>Postciliodesmatophora</taxon>
        <taxon>Heterotrichea</taxon>
        <taxon>Heterotrichida</taxon>
        <taxon>Stentoridae</taxon>
        <taxon>Stentor</taxon>
    </lineage>
</organism>
<dbReference type="InterPro" id="IPR036855">
    <property type="entry name" value="Znf_CCCH_sf"/>
</dbReference>
<evidence type="ECO:0000259" key="6">
    <source>
        <dbReference type="PROSITE" id="PS50103"/>
    </source>
</evidence>
<proteinExistence type="predicted"/>
<dbReference type="Proteomes" id="UP000187209">
    <property type="component" value="Unassembled WGS sequence"/>
</dbReference>
<keyword evidence="1 5" id="KW-0479">Metal-binding</keyword>
<feature type="domain" description="C3H1-type" evidence="6">
    <location>
        <begin position="32"/>
        <end position="59"/>
    </location>
</feature>
<dbReference type="GO" id="GO:0008270">
    <property type="term" value="F:zinc ion binding"/>
    <property type="evidence" value="ECO:0007669"/>
    <property type="project" value="UniProtKB-KW"/>
</dbReference>
<keyword evidence="4 5" id="KW-0862">Zinc</keyword>
<evidence type="ECO:0000256" key="5">
    <source>
        <dbReference type="PROSITE-ProRule" id="PRU00723"/>
    </source>
</evidence>
<feature type="domain" description="C3H1-type" evidence="6">
    <location>
        <begin position="66"/>
        <end position="94"/>
    </location>
</feature>
<evidence type="ECO:0000256" key="4">
    <source>
        <dbReference type="ARBA" id="ARBA00022833"/>
    </source>
</evidence>